<accession>D8PCR6</accession>
<evidence type="ECO:0000256" key="1">
    <source>
        <dbReference type="SAM" id="MobiDB-lite"/>
    </source>
</evidence>
<feature type="compositionally biased region" description="Polar residues" evidence="1">
    <location>
        <begin position="77"/>
        <end position="93"/>
    </location>
</feature>
<sequence length="104" mass="11293">MKVLGGDWSRGKGGFRGYPLSWIKTDGLRGVGKLGTNAPRPPNEIHVDLSSGLVSALTLDQIRVLLPWVQHNKGMSPASTVRSMTDPQPSQSQRFERPCLPVSA</sequence>
<dbReference type="KEGG" id="nde:NIDE1271"/>
<reference evidence="2 3" key="1">
    <citation type="journal article" date="2010" name="Proc. Natl. Acad. Sci. U.S.A.">
        <title>A Nitrospira metagenome illuminates the physiology and evolution of globally important nitrite-oxidizing bacteria.</title>
        <authorList>
            <person name="Lucker S."/>
            <person name="Wagner M."/>
            <person name="Maixner F."/>
            <person name="Pelletier E."/>
            <person name="Koch H."/>
            <person name="Vacherie B."/>
            <person name="Rattei T."/>
            <person name="Sinninghe Damste J."/>
            <person name="Spieck E."/>
            <person name="Le Paslier D."/>
            <person name="Daims H."/>
        </authorList>
    </citation>
    <scope>NUCLEOTIDE SEQUENCE [LARGE SCALE GENOMIC DNA]</scope>
</reference>
<dbReference type="eggNOG" id="COG2946">
    <property type="taxonomic scope" value="Bacteria"/>
</dbReference>
<protein>
    <submittedName>
        <fullName evidence="2">Uncharacterized protein</fullName>
    </submittedName>
</protein>
<dbReference type="HOGENOM" id="CLU_2245021_0_0_0"/>
<evidence type="ECO:0000313" key="3">
    <source>
        <dbReference type="Proteomes" id="UP000001660"/>
    </source>
</evidence>
<dbReference type="EMBL" id="FP929003">
    <property type="protein sequence ID" value="CBK41025.1"/>
    <property type="molecule type" value="Genomic_DNA"/>
</dbReference>
<organism evidence="2 3">
    <name type="scientific">Nitrospira defluvii</name>
    <dbReference type="NCBI Taxonomy" id="330214"/>
    <lineage>
        <taxon>Bacteria</taxon>
        <taxon>Pseudomonadati</taxon>
        <taxon>Nitrospirota</taxon>
        <taxon>Nitrospiria</taxon>
        <taxon>Nitrospirales</taxon>
        <taxon>Nitrospiraceae</taxon>
        <taxon>Nitrospira</taxon>
    </lineage>
</organism>
<dbReference type="Proteomes" id="UP000001660">
    <property type="component" value="Chromosome"/>
</dbReference>
<feature type="region of interest" description="Disordered" evidence="1">
    <location>
        <begin position="75"/>
        <end position="104"/>
    </location>
</feature>
<gene>
    <name evidence="2" type="ORF">NIDE1271</name>
</gene>
<proteinExistence type="predicted"/>
<dbReference type="AlphaFoldDB" id="D8PCR6"/>
<dbReference type="STRING" id="330214.NIDE1271"/>
<evidence type="ECO:0000313" key="2">
    <source>
        <dbReference type="EMBL" id="CBK41025.1"/>
    </source>
</evidence>
<name>D8PCR6_9BACT</name>
<keyword evidence="3" id="KW-1185">Reference proteome</keyword>